<dbReference type="Pfam" id="PF08448">
    <property type="entry name" value="PAS_4"/>
    <property type="match status" value="1"/>
</dbReference>
<dbReference type="InterPro" id="IPR000160">
    <property type="entry name" value="GGDEF_dom"/>
</dbReference>
<dbReference type="InterPro" id="IPR001610">
    <property type="entry name" value="PAC"/>
</dbReference>
<evidence type="ECO:0000313" key="6">
    <source>
        <dbReference type="EMBL" id="MFC3532895.1"/>
    </source>
</evidence>
<dbReference type="RefSeq" id="WP_386092038.1">
    <property type="nucleotide sequence ID" value="NZ_JBHRXN010000031.1"/>
</dbReference>
<dbReference type="PROSITE" id="PS50112">
    <property type="entry name" value="PAS"/>
    <property type="match status" value="2"/>
</dbReference>
<dbReference type="CDD" id="cd01948">
    <property type="entry name" value="EAL"/>
    <property type="match status" value="1"/>
</dbReference>
<dbReference type="InterPro" id="IPR000014">
    <property type="entry name" value="PAS"/>
</dbReference>
<feature type="domain" description="PAC" evidence="3">
    <location>
        <begin position="290"/>
        <end position="342"/>
    </location>
</feature>
<proteinExistence type="predicted"/>
<dbReference type="PROSITE" id="PS50887">
    <property type="entry name" value="GGDEF"/>
    <property type="match status" value="1"/>
</dbReference>
<dbReference type="NCBIfam" id="TIGR00229">
    <property type="entry name" value="sensory_box"/>
    <property type="match status" value="2"/>
</dbReference>
<evidence type="ECO:0000313" key="7">
    <source>
        <dbReference type="Proteomes" id="UP001595741"/>
    </source>
</evidence>
<protein>
    <submittedName>
        <fullName evidence="6">Bifunctional diguanylate cyclase/phosphodiesterase</fullName>
    </submittedName>
</protein>
<feature type="domain" description="PAS" evidence="2">
    <location>
        <begin position="97"/>
        <end position="142"/>
    </location>
</feature>
<dbReference type="PIRSF" id="PIRSF005925">
    <property type="entry name" value="Dos"/>
    <property type="match status" value="1"/>
</dbReference>
<dbReference type="NCBIfam" id="TIGR00254">
    <property type="entry name" value="GGDEF"/>
    <property type="match status" value="1"/>
</dbReference>
<dbReference type="PANTHER" id="PTHR44757:SF2">
    <property type="entry name" value="BIOFILM ARCHITECTURE MAINTENANCE PROTEIN MBAA"/>
    <property type="match status" value="1"/>
</dbReference>
<dbReference type="SMART" id="SM00267">
    <property type="entry name" value="GGDEF"/>
    <property type="match status" value="1"/>
</dbReference>
<evidence type="ECO:0000259" key="3">
    <source>
        <dbReference type="PROSITE" id="PS50113"/>
    </source>
</evidence>
<dbReference type="Gene3D" id="3.30.70.270">
    <property type="match status" value="1"/>
</dbReference>
<evidence type="ECO:0000259" key="2">
    <source>
        <dbReference type="PROSITE" id="PS50112"/>
    </source>
</evidence>
<accession>A0ABV7RFG1</accession>
<evidence type="ECO:0000259" key="4">
    <source>
        <dbReference type="PROSITE" id="PS50883"/>
    </source>
</evidence>
<dbReference type="InterPro" id="IPR035965">
    <property type="entry name" value="PAS-like_dom_sf"/>
</dbReference>
<evidence type="ECO:0000256" key="1">
    <source>
        <dbReference type="SAM" id="Phobius"/>
    </source>
</evidence>
<dbReference type="InterPro" id="IPR000700">
    <property type="entry name" value="PAS-assoc_C"/>
</dbReference>
<dbReference type="SUPFAM" id="SSF55785">
    <property type="entry name" value="PYP-like sensor domain (PAS domain)"/>
    <property type="match status" value="2"/>
</dbReference>
<keyword evidence="1" id="KW-1133">Transmembrane helix</keyword>
<dbReference type="Proteomes" id="UP001595741">
    <property type="component" value="Unassembled WGS sequence"/>
</dbReference>
<dbReference type="InterPro" id="IPR029787">
    <property type="entry name" value="Nucleotide_cyclase"/>
</dbReference>
<feature type="transmembrane region" description="Helical" evidence="1">
    <location>
        <begin position="56"/>
        <end position="74"/>
    </location>
</feature>
<dbReference type="CDD" id="cd00130">
    <property type="entry name" value="PAS"/>
    <property type="match status" value="2"/>
</dbReference>
<dbReference type="Pfam" id="PF00563">
    <property type="entry name" value="EAL"/>
    <property type="match status" value="1"/>
</dbReference>
<dbReference type="Gene3D" id="3.20.20.450">
    <property type="entry name" value="EAL domain"/>
    <property type="match status" value="1"/>
</dbReference>
<dbReference type="CDD" id="cd01949">
    <property type="entry name" value="GGDEF"/>
    <property type="match status" value="1"/>
</dbReference>
<dbReference type="InterPro" id="IPR052155">
    <property type="entry name" value="Biofilm_reg_signaling"/>
</dbReference>
<dbReference type="PROSITE" id="PS50113">
    <property type="entry name" value="PAC"/>
    <property type="match status" value="2"/>
</dbReference>
<dbReference type="Pfam" id="PF13426">
    <property type="entry name" value="PAS_9"/>
    <property type="match status" value="1"/>
</dbReference>
<dbReference type="SUPFAM" id="SSF55073">
    <property type="entry name" value="Nucleotide cyclase"/>
    <property type="match status" value="1"/>
</dbReference>
<feature type="domain" description="PAC" evidence="3">
    <location>
        <begin position="170"/>
        <end position="221"/>
    </location>
</feature>
<feature type="domain" description="EAL" evidence="4">
    <location>
        <begin position="521"/>
        <end position="774"/>
    </location>
</feature>
<comment type="caution">
    <text evidence="6">The sequence shown here is derived from an EMBL/GenBank/DDBJ whole genome shotgun (WGS) entry which is preliminary data.</text>
</comment>
<sequence>MKHHPASPPPSRLGAPSSLRPVVIYAVFAALWILFSDQLVAMLFQDAATLTLVSTLKGWLFVAVTSLLLYGLIYRQLDLAAQLARREQAALQAQADAQRLLTEICDNSSDAIFAKDRQGRYLLFSREAGRVTGQPVAGVLGQDDSLLFPAAELAAIHANDQRVMADNRTHTYEETVSTVDGKVVFLATKGPLHDSQGQVCGLFGIARDITARKALEEEQRIAAIAFESQEGMLLTQADGVIMRVNRAFSLLTGYSAAEVLGRTPALLKSGRHEPAFFDAMWQQIREHGYWQGELWNRRKNGSLFIAWLTISAVRGEDQQISHFVGAFADVTSHREAEAEIHRLAYYDPLTQLPNRRLLQDRIRQALATSQRSRHYGALIFLDLDHFKNLNDTRGHNVGDQLLLATAQRLQLHVRASDSVARLGGDEFVLLLEDLGHAAQEAAIQAEQVAEKIRTALTLPFQLGELTFHATASLGITLFLGHSESAESLLKYADVAMYQAKTAGRDTLRFYDPSMQTALEERSQLESDLHLALADEQLQLYYQVQLNDQQQLIGAEALLRWQHPQRGLVPPGQFIPLAEETGLILPIGQWVLQQACRQLAAWQRAGNALQQLSVNVSARQFRQPDFVAQVEDALASSGADPTQLMIELTESMVLDDVEDTLHKMQALRRLGISFSLDDFGTGNSSLAYLTRLPLDELKIDKSFILNLPHSRNDAIIAQTIIAMATGLGLRVLAEGVETRAQRDFLQQHHCQAYQGFLFSRPLPQAEFDQLRQQLAAAV</sequence>
<dbReference type="InterPro" id="IPR035919">
    <property type="entry name" value="EAL_sf"/>
</dbReference>
<dbReference type="InterPro" id="IPR001633">
    <property type="entry name" value="EAL_dom"/>
</dbReference>
<dbReference type="PANTHER" id="PTHR44757">
    <property type="entry name" value="DIGUANYLATE CYCLASE DGCP"/>
    <property type="match status" value="1"/>
</dbReference>
<feature type="domain" description="PAS" evidence="2">
    <location>
        <begin position="217"/>
        <end position="263"/>
    </location>
</feature>
<dbReference type="SMART" id="SM00086">
    <property type="entry name" value="PAC"/>
    <property type="match status" value="2"/>
</dbReference>
<evidence type="ECO:0000259" key="5">
    <source>
        <dbReference type="PROSITE" id="PS50887"/>
    </source>
</evidence>
<keyword evidence="1" id="KW-0472">Membrane</keyword>
<dbReference type="PROSITE" id="PS50883">
    <property type="entry name" value="EAL"/>
    <property type="match status" value="1"/>
</dbReference>
<feature type="transmembrane region" description="Helical" evidence="1">
    <location>
        <begin position="22"/>
        <end position="44"/>
    </location>
</feature>
<dbReference type="SUPFAM" id="SSF141868">
    <property type="entry name" value="EAL domain-like"/>
    <property type="match status" value="1"/>
</dbReference>
<dbReference type="Gene3D" id="3.30.450.20">
    <property type="entry name" value="PAS domain"/>
    <property type="match status" value="2"/>
</dbReference>
<organism evidence="6 7">
    <name type="scientific">Vogesella facilis</name>
    <dbReference type="NCBI Taxonomy" id="1655232"/>
    <lineage>
        <taxon>Bacteria</taxon>
        <taxon>Pseudomonadati</taxon>
        <taxon>Pseudomonadota</taxon>
        <taxon>Betaproteobacteria</taxon>
        <taxon>Neisseriales</taxon>
        <taxon>Chromobacteriaceae</taxon>
        <taxon>Vogesella</taxon>
    </lineage>
</organism>
<reference evidence="7" key="1">
    <citation type="journal article" date="2019" name="Int. J. Syst. Evol. Microbiol.">
        <title>The Global Catalogue of Microorganisms (GCM) 10K type strain sequencing project: providing services to taxonomists for standard genome sequencing and annotation.</title>
        <authorList>
            <consortium name="The Broad Institute Genomics Platform"/>
            <consortium name="The Broad Institute Genome Sequencing Center for Infectious Disease"/>
            <person name="Wu L."/>
            <person name="Ma J."/>
        </authorList>
    </citation>
    <scope>NUCLEOTIDE SEQUENCE [LARGE SCALE GENOMIC DNA]</scope>
    <source>
        <strain evidence="7">KCTC 42742</strain>
    </source>
</reference>
<dbReference type="Pfam" id="PF00990">
    <property type="entry name" value="GGDEF"/>
    <property type="match status" value="1"/>
</dbReference>
<gene>
    <name evidence="6" type="ORF">ACFOLG_11960</name>
</gene>
<name>A0ABV7RFG1_9NEIS</name>
<dbReference type="InterPro" id="IPR043128">
    <property type="entry name" value="Rev_trsase/Diguanyl_cyclase"/>
</dbReference>
<keyword evidence="1" id="KW-0812">Transmembrane</keyword>
<dbReference type="InterPro" id="IPR013656">
    <property type="entry name" value="PAS_4"/>
</dbReference>
<keyword evidence="7" id="KW-1185">Reference proteome</keyword>
<dbReference type="SMART" id="SM00052">
    <property type="entry name" value="EAL"/>
    <property type="match status" value="1"/>
</dbReference>
<dbReference type="InterPro" id="IPR012226">
    <property type="entry name" value="Diguanyl_cyclase/Pdiesterase"/>
</dbReference>
<dbReference type="SMART" id="SM00091">
    <property type="entry name" value="PAS"/>
    <property type="match status" value="2"/>
</dbReference>
<feature type="domain" description="GGDEF" evidence="5">
    <location>
        <begin position="374"/>
        <end position="512"/>
    </location>
</feature>
<dbReference type="EMBL" id="JBHRXN010000031">
    <property type="protein sequence ID" value="MFC3532895.1"/>
    <property type="molecule type" value="Genomic_DNA"/>
</dbReference>